<proteinExistence type="inferred from homology"/>
<evidence type="ECO:0000256" key="7">
    <source>
        <dbReference type="SAM" id="MobiDB-lite"/>
    </source>
</evidence>
<dbReference type="InterPro" id="IPR007527">
    <property type="entry name" value="Znf_SWIM"/>
</dbReference>
<keyword evidence="6" id="KW-0539">Nucleus</keyword>
<dbReference type="PANTHER" id="PTHR31669">
    <property type="entry name" value="PROTEIN FAR1-RELATED SEQUENCE 10-RELATED"/>
    <property type="match status" value="1"/>
</dbReference>
<dbReference type="Pfam" id="PF04434">
    <property type="entry name" value="SWIM"/>
    <property type="match status" value="1"/>
</dbReference>
<dbReference type="Proteomes" id="UP000594263">
    <property type="component" value="Unplaced"/>
</dbReference>
<comment type="function">
    <text evidence="6">Putative transcription activator involved in regulating light control of development.</text>
</comment>
<evidence type="ECO:0000313" key="9">
    <source>
        <dbReference type="EnsemblPlants" id="Kaladp0027s0036.1.v1.1.CDS.1"/>
    </source>
</evidence>
<dbReference type="InterPro" id="IPR006564">
    <property type="entry name" value="Znf_PMZ"/>
</dbReference>
<dbReference type="PROSITE" id="PS50966">
    <property type="entry name" value="ZF_SWIM"/>
    <property type="match status" value="1"/>
</dbReference>
<dbReference type="GO" id="GO:0008270">
    <property type="term" value="F:zinc ion binding"/>
    <property type="evidence" value="ECO:0007669"/>
    <property type="project" value="UniProtKB-UniRule"/>
</dbReference>
<comment type="subcellular location">
    <subcellularLocation>
        <location evidence="6">Nucleus</location>
    </subcellularLocation>
</comment>
<name>A0A7N0T8Y6_KALFE</name>
<feature type="region of interest" description="Disordered" evidence="7">
    <location>
        <begin position="1"/>
        <end position="23"/>
    </location>
</feature>
<reference evidence="9" key="1">
    <citation type="submission" date="2021-01" db="UniProtKB">
        <authorList>
            <consortium name="EnsemblPlants"/>
        </authorList>
    </citation>
    <scope>IDENTIFICATION</scope>
</reference>
<keyword evidence="4 6" id="KW-0862">Zinc</keyword>
<dbReference type="PANTHER" id="PTHR31669:SF88">
    <property type="entry name" value="PROTEIN FAR1-RELATED SEQUENCE"/>
    <property type="match status" value="1"/>
</dbReference>
<dbReference type="AlphaFoldDB" id="A0A7N0T8Y6"/>
<dbReference type="Gramene" id="Kaladp0027s0036.2.v1.1">
    <property type="protein sequence ID" value="Kaladp0027s0036.2.v1.1.CDS.1"/>
    <property type="gene ID" value="Kaladp0027s0036.v1.1"/>
</dbReference>
<evidence type="ECO:0000256" key="5">
    <source>
        <dbReference type="PROSITE-ProRule" id="PRU00325"/>
    </source>
</evidence>
<dbReference type="GO" id="GO:0005634">
    <property type="term" value="C:nucleus"/>
    <property type="evidence" value="ECO:0007669"/>
    <property type="project" value="UniProtKB-SubCell"/>
</dbReference>
<dbReference type="Pfam" id="PF10551">
    <property type="entry name" value="MULE"/>
    <property type="match status" value="1"/>
</dbReference>
<dbReference type="EnsemblPlants" id="Kaladp0027s0036.2.v1.1">
    <property type="protein sequence ID" value="Kaladp0027s0036.2.v1.1.CDS.1"/>
    <property type="gene ID" value="Kaladp0027s0036.v1.1"/>
</dbReference>
<protein>
    <recommendedName>
        <fullName evidence="6">Protein FAR1-RELATED SEQUENCE</fullName>
    </recommendedName>
</protein>
<dbReference type="SMART" id="SM00575">
    <property type="entry name" value="ZnF_PMZ"/>
    <property type="match status" value="1"/>
</dbReference>
<evidence type="ECO:0000256" key="6">
    <source>
        <dbReference type="RuleBase" id="RU367018"/>
    </source>
</evidence>
<evidence type="ECO:0000256" key="2">
    <source>
        <dbReference type="ARBA" id="ARBA00022723"/>
    </source>
</evidence>
<comment type="similarity">
    <text evidence="1 6">Belongs to the FHY3/FAR1 family.</text>
</comment>
<feature type="domain" description="SWIM-type" evidence="8">
    <location>
        <begin position="548"/>
        <end position="584"/>
    </location>
</feature>
<evidence type="ECO:0000256" key="4">
    <source>
        <dbReference type="ARBA" id="ARBA00022833"/>
    </source>
</evidence>
<dbReference type="OMA" id="GAQSQEH"/>
<dbReference type="InterPro" id="IPR004330">
    <property type="entry name" value="FAR1_DNA_bnd_dom"/>
</dbReference>
<organism evidence="9 10">
    <name type="scientific">Kalanchoe fedtschenkoi</name>
    <name type="common">Lavender scallops</name>
    <name type="synonym">South American air plant</name>
    <dbReference type="NCBI Taxonomy" id="63787"/>
    <lineage>
        <taxon>Eukaryota</taxon>
        <taxon>Viridiplantae</taxon>
        <taxon>Streptophyta</taxon>
        <taxon>Embryophyta</taxon>
        <taxon>Tracheophyta</taxon>
        <taxon>Spermatophyta</taxon>
        <taxon>Magnoliopsida</taxon>
        <taxon>eudicotyledons</taxon>
        <taxon>Gunneridae</taxon>
        <taxon>Pentapetalae</taxon>
        <taxon>Saxifragales</taxon>
        <taxon>Crassulaceae</taxon>
        <taxon>Kalanchoe</taxon>
    </lineage>
</organism>
<evidence type="ECO:0000256" key="1">
    <source>
        <dbReference type="ARBA" id="ARBA00005889"/>
    </source>
</evidence>
<accession>A0A7N0T8Y6</accession>
<dbReference type="EnsemblPlants" id="Kaladp0027s0036.1.v1.1">
    <property type="protein sequence ID" value="Kaladp0027s0036.1.v1.1.CDS.1"/>
    <property type="gene ID" value="Kaladp0027s0036.v1.1"/>
</dbReference>
<dbReference type="Pfam" id="PF03101">
    <property type="entry name" value="FAR1"/>
    <property type="match status" value="1"/>
</dbReference>
<sequence>MEVVSLNREPVFEEASHQGTDEDLELQDDTPGLALNRNPPQPTVGLEFDSFDEAYDFYNLYARQQGFGIRVGNSWFRSKQKERYRAKFSCSNAGFKRKSVASHPRPETRTGCPAMVIIRLVDCKRWRIIEVELQHNHTFSSEMKRVYKSHKKMVLAAKEENKQDPVLETRIIKLYRTPTMDSNFQLCANVGSGENRNHLEHSNNLELKDGDASTVYNFFCRLKLTDPNFFYLMDHDNEGRLKNIFWADSRSRLTYKSFNDTIMIETTCLASKYELQLISFVGVNNHGYSVLLGCSLVASVSVENFIWVLRTWLACMLQQPPQVVITDQSKLLQSAVAEVLPGARHCYSLWHIIQRLPEKLGGLSGYEGIKNQFVNTVFSALKFSEFETSWELMIEQHGLGDNKWLQALHEDCQNWVPVYLKNVFFAGLMPTQESDALNGFFDGYVHKHTTIKEFLDKYELALHRKLLKDAIADQESRTLASGLVTKSSFKLQLSKIYSKEIFKKFQAEVEGMYSCFNTKQLVTNGPVITYLIKERLTGKGHERIVKQYEVFYEATTMDVRCICCLFNFKGYLCRHALSVLNYIGIEEIPSQYILPRWCTDFKCRLGQGHPSNDVDTNDQLQQYHHLIRHGIPFVEYGAQSEQDYKAVLKELESIVDKVISLHDN</sequence>
<dbReference type="Gramene" id="Kaladp0027s0036.1.v1.1">
    <property type="protein sequence ID" value="Kaladp0027s0036.1.v1.1.CDS.1"/>
    <property type="gene ID" value="Kaladp0027s0036.v1.1"/>
</dbReference>
<feature type="compositionally biased region" description="Basic and acidic residues" evidence="7">
    <location>
        <begin position="10"/>
        <end position="20"/>
    </location>
</feature>
<keyword evidence="10" id="KW-1185">Reference proteome</keyword>
<evidence type="ECO:0000259" key="8">
    <source>
        <dbReference type="PROSITE" id="PS50966"/>
    </source>
</evidence>
<dbReference type="GO" id="GO:0006355">
    <property type="term" value="P:regulation of DNA-templated transcription"/>
    <property type="evidence" value="ECO:0007669"/>
    <property type="project" value="UniProtKB-UniRule"/>
</dbReference>
<dbReference type="InterPro" id="IPR018289">
    <property type="entry name" value="MULE_transposase_dom"/>
</dbReference>
<keyword evidence="3 5" id="KW-0863">Zinc-finger</keyword>
<evidence type="ECO:0000256" key="3">
    <source>
        <dbReference type="ARBA" id="ARBA00022771"/>
    </source>
</evidence>
<evidence type="ECO:0000313" key="10">
    <source>
        <dbReference type="Proteomes" id="UP000594263"/>
    </source>
</evidence>
<dbReference type="InterPro" id="IPR031052">
    <property type="entry name" value="FHY3/FAR1"/>
</dbReference>
<keyword evidence="2 6" id="KW-0479">Metal-binding</keyword>